<dbReference type="SUPFAM" id="SSF56601">
    <property type="entry name" value="beta-lactamase/transpeptidase-like"/>
    <property type="match status" value="1"/>
</dbReference>
<dbReference type="EMBL" id="FNFP01000002">
    <property type="protein sequence ID" value="SDK52790.1"/>
    <property type="molecule type" value="Genomic_DNA"/>
</dbReference>
<keyword evidence="4" id="KW-1185">Reference proteome</keyword>
<dbReference type="InterPro" id="IPR050515">
    <property type="entry name" value="Beta-lactam/transpept"/>
</dbReference>
<dbReference type="PANTHER" id="PTHR30627">
    <property type="entry name" value="PEPTIDOGLYCAN D,D-TRANSPEPTIDASE"/>
    <property type="match status" value="1"/>
</dbReference>
<keyword evidence="1" id="KW-0472">Membrane</keyword>
<dbReference type="GO" id="GO:0005886">
    <property type="term" value="C:plasma membrane"/>
    <property type="evidence" value="ECO:0007669"/>
    <property type="project" value="TreeGrafter"/>
</dbReference>
<dbReference type="SUPFAM" id="SSF56519">
    <property type="entry name" value="Penicillin binding protein dimerisation domain"/>
    <property type="match status" value="1"/>
</dbReference>
<evidence type="ECO:0000259" key="2">
    <source>
        <dbReference type="Pfam" id="PF00905"/>
    </source>
</evidence>
<dbReference type="InterPro" id="IPR001460">
    <property type="entry name" value="PCN-bd_Tpept"/>
</dbReference>
<dbReference type="AlphaFoldDB" id="A0A1G9CM82"/>
<dbReference type="STRING" id="393762.SAMN05660472_01505"/>
<dbReference type="Gene3D" id="3.90.1310.10">
    <property type="entry name" value="Penicillin-binding protein 2a (Domain 2)"/>
    <property type="match status" value="1"/>
</dbReference>
<protein>
    <submittedName>
        <fullName evidence="3">Peptidoglycan glycosyltransferase</fullName>
    </submittedName>
</protein>
<evidence type="ECO:0000313" key="4">
    <source>
        <dbReference type="Proteomes" id="UP000198718"/>
    </source>
</evidence>
<reference evidence="3 4" key="1">
    <citation type="submission" date="2016-10" db="EMBL/GenBank/DDBJ databases">
        <authorList>
            <person name="de Groot N.N."/>
        </authorList>
    </citation>
    <scope>NUCLEOTIDE SEQUENCE [LARGE SCALE GENOMIC DNA]</scope>
    <source>
        <strain evidence="3 4">DSM 18346</strain>
    </source>
</reference>
<keyword evidence="1" id="KW-0812">Transmembrane</keyword>
<dbReference type="Proteomes" id="UP000198718">
    <property type="component" value="Unassembled WGS sequence"/>
</dbReference>
<organism evidence="3 4">
    <name type="scientific">Natronincola ferrireducens</name>
    <dbReference type="NCBI Taxonomy" id="393762"/>
    <lineage>
        <taxon>Bacteria</taxon>
        <taxon>Bacillati</taxon>
        <taxon>Bacillota</taxon>
        <taxon>Clostridia</taxon>
        <taxon>Peptostreptococcales</taxon>
        <taxon>Natronincolaceae</taxon>
        <taxon>Natronincola</taxon>
    </lineage>
</organism>
<dbReference type="RefSeq" id="WP_176762092.1">
    <property type="nucleotide sequence ID" value="NZ_FNFP01000002.1"/>
</dbReference>
<dbReference type="GO" id="GO:0008658">
    <property type="term" value="F:penicillin binding"/>
    <property type="evidence" value="ECO:0007669"/>
    <property type="project" value="InterPro"/>
</dbReference>
<dbReference type="Gene3D" id="3.40.710.10">
    <property type="entry name" value="DD-peptidase/beta-lactamase superfamily"/>
    <property type="match status" value="1"/>
</dbReference>
<keyword evidence="3" id="KW-0808">Transferase</keyword>
<name>A0A1G9CM82_9FIRM</name>
<dbReference type="InterPro" id="IPR036138">
    <property type="entry name" value="PBP_dimer_sf"/>
</dbReference>
<dbReference type="Pfam" id="PF00905">
    <property type="entry name" value="Transpeptidase"/>
    <property type="match status" value="1"/>
</dbReference>
<accession>A0A1G9CM82</accession>
<evidence type="ECO:0000313" key="3">
    <source>
        <dbReference type="EMBL" id="SDK52790.1"/>
    </source>
</evidence>
<proteinExistence type="predicted"/>
<dbReference type="GO" id="GO:0016740">
    <property type="term" value="F:transferase activity"/>
    <property type="evidence" value="ECO:0007669"/>
    <property type="project" value="UniProtKB-KW"/>
</dbReference>
<feature type="domain" description="Penicillin-binding protein transpeptidase" evidence="2">
    <location>
        <begin position="244"/>
        <end position="550"/>
    </location>
</feature>
<dbReference type="InterPro" id="IPR012338">
    <property type="entry name" value="Beta-lactam/transpept-like"/>
</dbReference>
<sequence length="557" mass="62208">MRKEKRNQTEKVYIKRLLFIGALYSIIVLLLIGRLFYIQVLRHDFYVKEVNRQRQLNIPINSGRGILFDRNFIPLTDRNNKKIAVIFPQLFVVNEEGLDFLSQITGENPVHLGYRIGYASYPIEIPITEEIDWQDRRILNTRGLFIVDKRQRYENYPVLTHVIGYINQVDKKGMAGLEKSLDHLLMGTPTQILAATLDGRKRFLPGEGFSVVSSPLGQKDIRLTIDYLLQKIAEEVMDQEHKEGAIIISNVETGEILAMVSRPNYNPNTIAKHIESSGDELFNKGIQMTFPPGSIFKIVVAAAAIEKEMVALEETFYCTGSEQIGNIEIRCNAHNRDGNGEITFEKAFAESCNSVFIQLGQKLGAESIIEAAKRFGFGEKIDIGLQEEEIGNLPSGDHLLGPAIGNIAIGQGTIEVTPLQVNQMTQIIANNGMKKNLHILKDILNNYEILETFDTKDSYRVLSQKNAKQLQKLMETVMMEGTGKNIGQLAKTTAGKTGTAQAAKRGNTVLHAWFTGYYPATHPEYAITVLIQEGGSGGAVAVPVFQKILEKMMAVGY</sequence>
<dbReference type="GO" id="GO:0071555">
    <property type="term" value="P:cell wall organization"/>
    <property type="evidence" value="ECO:0007669"/>
    <property type="project" value="TreeGrafter"/>
</dbReference>
<keyword evidence="1" id="KW-1133">Transmembrane helix</keyword>
<gene>
    <name evidence="3" type="ORF">SAMN05660472_01505</name>
</gene>
<evidence type="ECO:0000256" key="1">
    <source>
        <dbReference type="SAM" id="Phobius"/>
    </source>
</evidence>
<feature type="transmembrane region" description="Helical" evidence="1">
    <location>
        <begin position="12"/>
        <end position="37"/>
    </location>
</feature>